<dbReference type="KEGG" id="pti:PHATRDRAFT_48539"/>
<dbReference type="PRINTS" id="PR00421">
    <property type="entry name" value="THIOREDOXIN"/>
</dbReference>
<dbReference type="InterPro" id="IPR036249">
    <property type="entry name" value="Thioredoxin-like_sf"/>
</dbReference>
<gene>
    <name evidence="4" type="primary">Trx-h2</name>
    <name evidence="4" type="ORF">PHATRDRAFT_48539</name>
</gene>
<dbReference type="CDD" id="cd02947">
    <property type="entry name" value="TRX_family"/>
    <property type="match status" value="1"/>
</dbReference>
<dbReference type="PROSITE" id="PS00194">
    <property type="entry name" value="THIOREDOXIN_1"/>
    <property type="match status" value="1"/>
</dbReference>
<dbReference type="Pfam" id="PF00085">
    <property type="entry name" value="Thioredoxin"/>
    <property type="match status" value="1"/>
</dbReference>
<proteinExistence type="predicted"/>
<name>B7G7L6_PHATC</name>
<organism evidence="4 5">
    <name type="scientific">Phaeodactylum tricornutum (strain CCAP 1055/1)</name>
    <dbReference type="NCBI Taxonomy" id="556484"/>
    <lineage>
        <taxon>Eukaryota</taxon>
        <taxon>Sar</taxon>
        <taxon>Stramenopiles</taxon>
        <taxon>Ochrophyta</taxon>
        <taxon>Bacillariophyta</taxon>
        <taxon>Bacillariophyceae</taxon>
        <taxon>Bacillariophycidae</taxon>
        <taxon>Naviculales</taxon>
        <taxon>Phaeodactylaceae</taxon>
        <taxon>Phaeodactylum</taxon>
    </lineage>
</organism>
<dbReference type="AlphaFoldDB" id="B7G7L6"/>
<protein>
    <submittedName>
        <fullName evidence="4">Thioredoxin h</fullName>
    </submittedName>
</protein>
<dbReference type="HOGENOM" id="CLU_090389_14_5_1"/>
<reference evidence="5" key="2">
    <citation type="submission" date="2008-08" db="EMBL/GenBank/DDBJ databases">
        <authorList>
            <consortium name="Diatom Consortium"/>
            <person name="Grigoriev I."/>
            <person name="Grimwood J."/>
            <person name="Kuo A."/>
            <person name="Otillar R.P."/>
            <person name="Salamov A."/>
            <person name="Detter J.C."/>
            <person name="Lindquist E."/>
            <person name="Shapiro H."/>
            <person name="Lucas S."/>
            <person name="Glavina del Rio T."/>
            <person name="Pitluck S."/>
            <person name="Rokhsar D."/>
            <person name="Bowler C."/>
        </authorList>
    </citation>
    <scope>GENOME REANNOTATION</scope>
    <source>
        <strain evidence="5">CCAP 1055/1</strain>
    </source>
</reference>
<feature type="signal peptide" evidence="2">
    <location>
        <begin position="1"/>
        <end position="21"/>
    </location>
</feature>
<sequence length="165" mass="17538">MRSYLLVAAVMLYGTFMTGDAVQGPAPATKAPSSCAAVDDTTLFGVVQRVPALSVRGGQVHEPESLADVDALVLKAGSEGKLVVIDFSATWCGPCKMIAPLFQQLSEAIPGVVFIKIDVDENPDTAAKYNVSAMPTFVFLKSGEVIDRLMGANPARLQELIDEHQ</sequence>
<dbReference type="OrthoDB" id="2121326at2759"/>
<dbReference type="STRING" id="556484.B7G7L6"/>
<dbReference type="SUPFAM" id="SSF52833">
    <property type="entry name" value="Thioredoxin-like"/>
    <property type="match status" value="1"/>
</dbReference>
<evidence type="ECO:0000259" key="3">
    <source>
        <dbReference type="PROSITE" id="PS51352"/>
    </source>
</evidence>
<reference evidence="4 5" key="1">
    <citation type="journal article" date="2008" name="Nature">
        <title>The Phaeodactylum genome reveals the evolutionary history of diatom genomes.</title>
        <authorList>
            <person name="Bowler C."/>
            <person name="Allen A.E."/>
            <person name="Badger J.H."/>
            <person name="Grimwood J."/>
            <person name="Jabbari K."/>
            <person name="Kuo A."/>
            <person name="Maheswari U."/>
            <person name="Martens C."/>
            <person name="Maumus F."/>
            <person name="Otillar R.P."/>
            <person name="Rayko E."/>
            <person name="Salamov A."/>
            <person name="Vandepoele K."/>
            <person name="Beszteri B."/>
            <person name="Gruber A."/>
            <person name="Heijde M."/>
            <person name="Katinka M."/>
            <person name="Mock T."/>
            <person name="Valentin K."/>
            <person name="Verret F."/>
            <person name="Berges J.A."/>
            <person name="Brownlee C."/>
            <person name="Cadoret J.P."/>
            <person name="Chiovitti A."/>
            <person name="Choi C.J."/>
            <person name="Coesel S."/>
            <person name="De Martino A."/>
            <person name="Detter J.C."/>
            <person name="Durkin C."/>
            <person name="Falciatore A."/>
            <person name="Fournet J."/>
            <person name="Haruta M."/>
            <person name="Huysman M.J."/>
            <person name="Jenkins B.D."/>
            <person name="Jiroutova K."/>
            <person name="Jorgensen R.E."/>
            <person name="Joubert Y."/>
            <person name="Kaplan A."/>
            <person name="Kroger N."/>
            <person name="Kroth P.G."/>
            <person name="La Roche J."/>
            <person name="Lindquist E."/>
            <person name="Lommer M."/>
            <person name="Martin-Jezequel V."/>
            <person name="Lopez P.J."/>
            <person name="Lucas S."/>
            <person name="Mangogna M."/>
            <person name="McGinnis K."/>
            <person name="Medlin L.K."/>
            <person name="Montsant A."/>
            <person name="Oudot-Le Secq M.P."/>
            <person name="Napoli C."/>
            <person name="Obornik M."/>
            <person name="Parker M.S."/>
            <person name="Petit J.L."/>
            <person name="Porcel B.M."/>
            <person name="Poulsen N."/>
            <person name="Robison M."/>
            <person name="Rychlewski L."/>
            <person name="Rynearson T.A."/>
            <person name="Schmutz J."/>
            <person name="Shapiro H."/>
            <person name="Siaut M."/>
            <person name="Stanley M."/>
            <person name="Sussman M.R."/>
            <person name="Taylor A.R."/>
            <person name="Vardi A."/>
            <person name="von Dassow P."/>
            <person name="Vyverman W."/>
            <person name="Willis A."/>
            <person name="Wyrwicz L.S."/>
            <person name="Rokhsar D.S."/>
            <person name="Weissenbach J."/>
            <person name="Armbrust E.V."/>
            <person name="Green B.R."/>
            <person name="Van de Peer Y."/>
            <person name="Grigoriev I.V."/>
        </authorList>
    </citation>
    <scope>NUCLEOTIDE SEQUENCE [LARGE SCALE GENOMIC DNA]</scope>
    <source>
        <strain evidence="4 5">CCAP 1055/1</strain>
    </source>
</reference>
<feature type="domain" description="Thioredoxin" evidence="3">
    <location>
        <begin position="25"/>
        <end position="165"/>
    </location>
</feature>
<dbReference type="GO" id="GO:0015035">
    <property type="term" value="F:protein-disulfide reductase activity"/>
    <property type="evidence" value="ECO:0007669"/>
    <property type="project" value="InterPro"/>
</dbReference>
<dbReference type="Gene3D" id="3.40.30.10">
    <property type="entry name" value="Glutaredoxin"/>
    <property type="match status" value="1"/>
</dbReference>
<dbReference type="eggNOG" id="KOG0907">
    <property type="taxonomic scope" value="Eukaryota"/>
</dbReference>
<dbReference type="FunFam" id="3.40.30.10:FF:000245">
    <property type="entry name" value="Thioredoxin"/>
    <property type="match status" value="1"/>
</dbReference>
<evidence type="ECO:0000313" key="5">
    <source>
        <dbReference type="Proteomes" id="UP000000759"/>
    </source>
</evidence>
<dbReference type="RefSeq" id="XP_002183039.1">
    <property type="nucleotide sequence ID" value="XM_002183003.1"/>
</dbReference>
<dbReference type="InterPro" id="IPR017937">
    <property type="entry name" value="Thioredoxin_CS"/>
</dbReference>
<evidence type="ECO:0000256" key="1">
    <source>
        <dbReference type="ARBA" id="ARBA00023157"/>
    </source>
</evidence>
<dbReference type="PROSITE" id="PS51352">
    <property type="entry name" value="THIOREDOXIN_2"/>
    <property type="match status" value="1"/>
</dbReference>
<evidence type="ECO:0000256" key="2">
    <source>
        <dbReference type="SAM" id="SignalP"/>
    </source>
</evidence>
<dbReference type="GeneID" id="7194714"/>
<dbReference type="Proteomes" id="UP000000759">
    <property type="component" value="Chromosome 18"/>
</dbReference>
<evidence type="ECO:0000313" key="4">
    <source>
        <dbReference type="EMBL" id="EEC45257.1"/>
    </source>
</evidence>
<keyword evidence="2" id="KW-0732">Signal</keyword>
<dbReference type="InterPro" id="IPR013766">
    <property type="entry name" value="Thioredoxin_domain"/>
</dbReference>
<dbReference type="PANTHER" id="PTHR46115">
    <property type="entry name" value="THIOREDOXIN-LIKE PROTEIN 1"/>
    <property type="match status" value="1"/>
</dbReference>
<keyword evidence="5" id="KW-1185">Reference proteome</keyword>
<dbReference type="InParanoid" id="B7G7L6"/>
<dbReference type="OMA" id="KSQWRAQ"/>
<accession>B7G7L6</accession>
<dbReference type="EMBL" id="CM000620">
    <property type="protein sequence ID" value="EEC45257.1"/>
    <property type="molecule type" value="Genomic_DNA"/>
</dbReference>
<dbReference type="NCBIfam" id="TIGR01068">
    <property type="entry name" value="thioredoxin"/>
    <property type="match status" value="1"/>
</dbReference>
<dbReference type="PaxDb" id="2850-Phatr15089"/>
<dbReference type="InterPro" id="IPR005746">
    <property type="entry name" value="Thioredoxin"/>
</dbReference>
<keyword evidence="1" id="KW-1015">Disulfide bond</keyword>
<feature type="chain" id="PRO_5002852999" evidence="2">
    <location>
        <begin position="22"/>
        <end position="165"/>
    </location>
</feature>